<evidence type="ECO:0000313" key="3">
    <source>
        <dbReference type="Proteomes" id="UP001206639"/>
    </source>
</evidence>
<dbReference type="EMBL" id="JAODWD010000002">
    <property type="protein sequence ID" value="MCT7658810.1"/>
    <property type="molecule type" value="Genomic_DNA"/>
</dbReference>
<dbReference type="RefSeq" id="WP_260992841.1">
    <property type="nucleotide sequence ID" value="NZ_JAODWD010000002.1"/>
</dbReference>
<dbReference type="Proteomes" id="UP001206639">
    <property type="component" value="Unassembled WGS sequence"/>
</dbReference>
<proteinExistence type="predicted"/>
<dbReference type="InterPro" id="IPR051164">
    <property type="entry name" value="NmrA-like_oxidored"/>
</dbReference>
<dbReference type="PANTHER" id="PTHR42748">
    <property type="entry name" value="NITROGEN METABOLITE REPRESSION PROTEIN NMRA FAMILY MEMBER"/>
    <property type="match status" value="1"/>
</dbReference>
<organism evidence="2 3">
    <name type="scientific">Mycobacterium deserti</name>
    <dbReference type="NCBI Taxonomy" id="2978347"/>
    <lineage>
        <taxon>Bacteria</taxon>
        <taxon>Bacillati</taxon>
        <taxon>Actinomycetota</taxon>
        <taxon>Actinomycetes</taxon>
        <taxon>Mycobacteriales</taxon>
        <taxon>Mycobacteriaceae</taxon>
        <taxon>Mycobacterium</taxon>
    </lineage>
</organism>
<keyword evidence="1" id="KW-0521">NADP</keyword>
<evidence type="ECO:0000313" key="2">
    <source>
        <dbReference type="EMBL" id="MCT7658810.1"/>
    </source>
</evidence>
<gene>
    <name evidence="2" type="ORF">N4S67_10285</name>
</gene>
<dbReference type="InterPro" id="IPR036291">
    <property type="entry name" value="NAD(P)-bd_dom_sf"/>
</dbReference>
<protein>
    <submittedName>
        <fullName evidence="2">SDR family oxidoreductase</fullName>
    </submittedName>
</protein>
<accession>A0ABT2MBP6</accession>
<evidence type="ECO:0000256" key="1">
    <source>
        <dbReference type="ARBA" id="ARBA00022857"/>
    </source>
</evidence>
<dbReference type="PANTHER" id="PTHR42748:SF3">
    <property type="entry name" value="BLL4366 PROTEIN"/>
    <property type="match status" value="1"/>
</dbReference>
<sequence>MRIVVIGGTGRIGSRLVHGLNEHGHDAVAAAPSTGVNTLTGEGLSDVLTGAQVVVDVSNSPTLDGAAKEFFDTATKNLLEAESLAGVGHHVALSVVGTDQLAKGSEYFEAKLAQEKLISEGPVPFSIVRATQFFEFLMVIADSSTVDDVVHLPPAYIQPMASGDVAEAVAIAAVNAPSNGITEVGGPQRFTMADLIGTALTARGDSRKVIVDSDATYWGIHIDERTLVPGEDATLFDTRFEDWILEAAAKT</sequence>
<comment type="caution">
    <text evidence="2">The sequence shown here is derived from an EMBL/GenBank/DDBJ whole genome shotgun (WGS) entry which is preliminary data.</text>
</comment>
<dbReference type="Gene3D" id="3.40.50.720">
    <property type="entry name" value="NAD(P)-binding Rossmann-like Domain"/>
    <property type="match status" value="1"/>
</dbReference>
<reference evidence="3" key="1">
    <citation type="submission" date="2023-07" db="EMBL/GenBank/DDBJ databases">
        <authorList>
            <person name="Deng Y."/>
            <person name="Zhang Y.-Q."/>
        </authorList>
    </citation>
    <scope>NUCLEOTIDE SEQUENCE [LARGE SCALE GENOMIC DNA]</scope>
    <source>
        <strain evidence="3">CPCC 205710</strain>
    </source>
</reference>
<name>A0ABT2MBP6_9MYCO</name>
<dbReference type="SUPFAM" id="SSF51735">
    <property type="entry name" value="NAD(P)-binding Rossmann-fold domains"/>
    <property type="match status" value="1"/>
</dbReference>
<keyword evidence="3" id="KW-1185">Reference proteome</keyword>